<dbReference type="InterPro" id="IPR001164">
    <property type="entry name" value="ArfGAP_dom"/>
</dbReference>
<dbReference type="OrthoDB" id="1932641at2759"/>
<dbReference type="GO" id="GO:0005096">
    <property type="term" value="F:GTPase activator activity"/>
    <property type="evidence" value="ECO:0007669"/>
    <property type="project" value="InterPro"/>
</dbReference>
<keyword evidence="5" id="KW-0863">Zinc-finger</keyword>
<dbReference type="GO" id="GO:0003723">
    <property type="term" value="F:RNA binding"/>
    <property type="evidence" value="ECO:0007669"/>
    <property type="project" value="UniProtKB-KW"/>
</dbReference>
<evidence type="ECO:0000256" key="1">
    <source>
        <dbReference type="ARBA" id="ARBA00004604"/>
    </source>
</evidence>
<dbReference type="Proteomes" id="UP000649617">
    <property type="component" value="Unassembled WGS sequence"/>
</dbReference>
<dbReference type="AlphaFoldDB" id="A0A812NS27"/>
<dbReference type="SUPFAM" id="SSF57863">
    <property type="entry name" value="ArfGap/RecO-like zinc finger"/>
    <property type="match status" value="1"/>
</dbReference>
<comment type="similarity">
    <text evidence="2">Belongs to the PNO1 family.</text>
</comment>
<keyword evidence="9" id="KW-1185">Reference proteome</keyword>
<accession>A0A812NS27</accession>
<keyword evidence="5" id="KW-0479">Metal-binding</keyword>
<organism evidence="8 9">
    <name type="scientific">Symbiodinium pilosum</name>
    <name type="common">Dinoflagellate</name>
    <dbReference type="NCBI Taxonomy" id="2952"/>
    <lineage>
        <taxon>Eukaryota</taxon>
        <taxon>Sar</taxon>
        <taxon>Alveolata</taxon>
        <taxon>Dinophyceae</taxon>
        <taxon>Suessiales</taxon>
        <taxon>Symbiodiniaceae</taxon>
        <taxon>Symbiodinium</taxon>
    </lineage>
</organism>
<dbReference type="InterPro" id="IPR038508">
    <property type="entry name" value="ArfGAP_dom_sf"/>
</dbReference>
<comment type="caution">
    <text evidence="8">The sequence shown here is derived from an EMBL/GenBank/DDBJ whole genome shotgun (WGS) entry which is preliminary data.</text>
</comment>
<dbReference type="Pfam" id="PF22891">
    <property type="entry name" value="KH_PNO1_2nd"/>
    <property type="match status" value="1"/>
</dbReference>
<dbReference type="SMART" id="SM00322">
    <property type="entry name" value="KH"/>
    <property type="match status" value="1"/>
</dbReference>
<dbReference type="Pfam" id="PF01412">
    <property type="entry name" value="ArfGap"/>
    <property type="match status" value="1"/>
</dbReference>
<dbReference type="Gene3D" id="3.30.1370.10">
    <property type="entry name" value="K Homology domain, type 1"/>
    <property type="match status" value="1"/>
</dbReference>
<keyword evidence="4" id="KW-0539">Nucleus</keyword>
<evidence type="ECO:0000256" key="2">
    <source>
        <dbReference type="ARBA" id="ARBA00007515"/>
    </source>
</evidence>
<dbReference type="GO" id="GO:0005730">
    <property type="term" value="C:nucleolus"/>
    <property type="evidence" value="ECO:0007669"/>
    <property type="project" value="UniProtKB-SubCell"/>
</dbReference>
<dbReference type="SUPFAM" id="SSF54791">
    <property type="entry name" value="Eukaryotic type KH-domain (KH-domain type I)"/>
    <property type="match status" value="1"/>
</dbReference>
<keyword evidence="3" id="KW-0694">RNA-binding</keyword>
<evidence type="ECO:0000256" key="6">
    <source>
        <dbReference type="SAM" id="MobiDB-lite"/>
    </source>
</evidence>
<evidence type="ECO:0000256" key="4">
    <source>
        <dbReference type="ARBA" id="ARBA00023242"/>
    </source>
</evidence>
<dbReference type="InterPro" id="IPR036612">
    <property type="entry name" value="KH_dom_type_1_sf"/>
</dbReference>
<evidence type="ECO:0000256" key="3">
    <source>
        <dbReference type="ARBA" id="ARBA00022884"/>
    </source>
</evidence>
<dbReference type="GO" id="GO:0008270">
    <property type="term" value="F:zinc ion binding"/>
    <property type="evidence" value="ECO:0007669"/>
    <property type="project" value="UniProtKB-KW"/>
</dbReference>
<sequence length="512" mass="56912">MDDDLEEENEETYGPIRRAGQSSQNGIVFQPAEVEDVIVETIDEDVKAEADADMPYSKPQFPALTPKEQGIKKQMRRIAVPAHRLTPLKAAWVQLIEPIVEHMKLQVRMNTKRRAVEIRNSEHTPDIGYLQKASDYMKAFMLGFDQPDAVALLRLDDLFIQSFEVKDVKRLQGDHLSRCIGRIAGKDGKTKYAIENATRTRISLCEDKIHILGSFANIKLARDSICSLILGSAPGKVYTKLRTVSKRLQGLIEDDLGIRACIHPRVALRMAVDPVAGQFFQRHQASDPANSICCDCEGRKAEWASVSHGTYISIEASGIHRSLGVKTSFVLSTTLDSWKGVHLRMMELGGNRRFQEFMRQHVPEDMPLRKKYLTRAAEWYRQNLKAEAEGSTPPAPIEPGTGHWPIEGTSSQEEILDRVFAAAPGCNSMTSGGISRSTEGLPRSISMSRTLDGRSVAEIVNRPKSVKPAFWPWRKAGCVAQRLKKLSTGKMDGFGFDPSASQRAVGALRAGC</sequence>
<comment type="subcellular location">
    <subcellularLocation>
        <location evidence="1">Nucleus</location>
        <location evidence="1">Nucleolus</location>
    </subcellularLocation>
</comment>
<dbReference type="PANTHER" id="PTHR12826">
    <property type="entry name" value="RIBONUCLEASE Y"/>
    <property type="match status" value="1"/>
</dbReference>
<protein>
    <submittedName>
        <fullName evidence="8">PNO1 protein</fullName>
    </submittedName>
</protein>
<dbReference type="InterPro" id="IPR037278">
    <property type="entry name" value="ARFGAP/RecO"/>
</dbReference>
<keyword evidence="5" id="KW-0862">Zinc</keyword>
<dbReference type="PRINTS" id="PR00405">
    <property type="entry name" value="REVINTRACTNG"/>
</dbReference>
<evidence type="ECO:0000256" key="5">
    <source>
        <dbReference type="PROSITE-ProRule" id="PRU00288"/>
    </source>
</evidence>
<evidence type="ECO:0000259" key="7">
    <source>
        <dbReference type="PROSITE" id="PS50115"/>
    </source>
</evidence>
<dbReference type="SMART" id="SM00105">
    <property type="entry name" value="ArfGap"/>
    <property type="match status" value="1"/>
</dbReference>
<dbReference type="PANTHER" id="PTHR12826:SF13">
    <property type="entry name" value="RNA-BINDING PROTEIN PNO1"/>
    <property type="match status" value="1"/>
</dbReference>
<dbReference type="EMBL" id="CAJNIZ010010447">
    <property type="protein sequence ID" value="CAE7301000.1"/>
    <property type="molecule type" value="Genomic_DNA"/>
</dbReference>
<dbReference type="Gene3D" id="1.10.220.150">
    <property type="entry name" value="Arf GTPase activating protein"/>
    <property type="match status" value="1"/>
</dbReference>
<dbReference type="CDD" id="cd22391">
    <property type="entry name" value="KH-I_PNO1_rpt1"/>
    <property type="match status" value="1"/>
</dbReference>
<gene>
    <name evidence="8" type="primary">PNO1</name>
    <name evidence="8" type="ORF">SPIL2461_LOCUS6803</name>
</gene>
<dbReference type="FunFam" id="3.30.1370.10:FF:000009">
    <property type="entry name" value="RNA-binding protein PNO1"/>
    <property type="match status" value="1"/>
</dbReference>
<dbReference type="InterPro" id="IPR055212">
    <property type="entry name" value="KH-I_PNO1_first"/>
</dbReference>
<dbReference type="CDD" id="cd22392">
    <property type="entry name" value="KH-I_PNO1_rpt2"/>
    <property type="match status" value="1"/>
</dbReference>
<feature type="region of interest" description="Disordered" evidence="6">
    <location>
        <begin position="1"/>
        <end position="24"/>
    </location>
</feature>
<proteinExistence type="inferred from homology"/>
<feature type="domain" description="Arf-GAP" evidence="7">
    <location>
        <begin position="277"/>
        <end position="393"/>
    </location>
</feature>
<dbReference type="InterPro" id="IPR055211">
    <property type="entry name" value="KH_PNO1_2nd"/>
</dbReference>
<evidence type="ECO:0000313" key="8">
    <source>
        <dbReference type="EMBL" id="CAE7301000.1"/>
    </source>
</evidence>
<dbReference type="PROSITE" id="PS50115">
    <property type="entry name" value="ARFGAP"/>
    <property type="match status" value="1"/>
</dbReference>
<feature type="compositionally biased region" description="Acidic residues" evidence="6">
    <location>
        <begin position="1"/>
        <end position="11"/>
    </location>
</feature>
<dbReference type="InterPro" id="IPR004087">
    <property type="entry name" value="KH_dom"/>
</dbReference>
<reference evidence="8" key="1">
    <citation type="submission" date="2021-02" db="EMBL/GenBank/DDBJ databases">
        <authorList>
            <person name="Dougan E. K."/>
            <person name="Rhodes N."/>
            <person name="Thang M."/>
            <person name="Chan C."/>
        </authorList>
    </citation>
    <scope>NUCLEOTIDE SEQUENCE</scope>
</reference>
<evidence type="ECO:0000313" key="9">
    <source>
        <dbReference type="Proteomes" id="UP000649617"/>
    </source>
</evidence>
<name>A0A812NS27_SYMPI</name>